<organism evidence="1 2">
    <name type="scientific">Lindgomyces ingoldianus</name>
    <dbReference type="NCBI Taxonomy" id="673940"/>
    <lineage>
        <taxon>Eukaryota</taxon>
        <taxon>Fungi</taxon>
        <taxon>Dikarya</taxon>
        <taxon>Ascomycota</taxon>
        <taxon>Pezizomycotina</taxon>
        <taxon>Dothideomycetes</taxon>
        <taxon>Pleosporomycetidae</taxon>
        <taxon>Pleosporales</taxon>
        <taxon>Lindgomycetaceae</taxon>
        <taxon>Lindgomyces</taxon>
    </lineage>
</organism>
<protein>
    <submittedName>
        <fullName evidence="1">Uncharacterized protein</fullName>
    </submittedName>
</protein>
<proteinExistence type="predicted"/>
<evidence type="ECO:0000313" key="1">
    <source>
        <dbReference type="EMBL" id="KAF2465703.1"/>
    </source>
</evidence>
<evidence type="ECO:0000313" key="2">
    <source>
        <dbReference type="Proteomes" id="UP000799755"/>
    </source>
</evidence>
<gene>
    <name evidence="1" type="ORF">BDR25DRAFT_238955</name>
</gene>
<accession>A0ACB6QFD7</accession>
<sequence>MRLLTLLSPALLAATAISSSASSSSSSPSSSATPEPTPVGQLWTAQWKDSDLSPYTKLCASTSKITAKIFKLGEMYPDLKTWAPELKVFYNKQLYPGSWNGEDKHGNDRELMKMEYEELPFAVREWIARNPKQRHFSVQDEVVFFAPGAMYPILPLWVEEPEGKGLDCEGVFDDLENYSNEPKDGVVIARLEHKKTGEKEVEVTIEAMQVKKAAEQKRDEL</sequence>
<dbReference type="Proteomes" id="UP000799755">
    <property type="component" value="Unassembled WGS sequence"/>
</dbReference>
<reference evidence="1" key="1">
    <citation type="journal article" date="2020" name="Stud. Mycol.">
        <title>101 Dothideomycetes genomes: a test case for predicting lifestyles and emergence of pathogens.</title>
        <authorList>
            <person name="Haridas S."/>
            <person name="Albert R."/>
            <person name="Binder M."/>
            <person name="Bloem J."/>
            <person name="Labutti K."/>
            <person name="Salamov A."/>
            <person name="Andreopoulos B."/>
            <person name="Baker S."/>
            <person name="Barry K."/>
            <person name="Bills G."/>
            <person name="Bluhm B."/>
            <person name="Cannon C."/>
            <person name="Castanera R."/>
            <person name="Culley D."/>
            <person name="Daum C."/>
            <person name="Ezra D."/>
            <person name="Gonzalez J."/>
            <person name="Henrissat B."/>
            <person name="Kuo A."/>
            <person name="Liang C."/>
            <person name="Lipzen A."/>
            <person name="Lutzoni F."/>
            <person name="Magnuson J."/>
            <person name="Mondo S."/>
            <person name="Nolan M."/>
            <person name="Ohm R."/>
            <person name="Pangilinan J."/>
            <person name="Park H.-J."/>
            <person name="Ramirez L."/>
            <person name="Alfaro M."/>
            <person name="Sun H."/>
            <person name="Tritt A."/>
            <person name="Yoshinaga Y."/>
            <person name="Zwiers L.-H."/>
            <person name="Turgeon B."/>
            <person name="Goodwin S."/>
            <person name="Spatafora J."/>
            <person name="Crous P."/>
            <person name="Grigoriev I."/>
        </authorList>
    </citation>
    <scope>NUCLEOTIDE SEQUENCE</scope>
    <source>
        <strain evidence="1">ATCC 200398</strain>
    </source>
</reference>
<keyword evidence="2" id="KW-1185">Reference proteome</keyword>
<name>A0ACB6QFD7_9PLEO</name>
<comment type="caution">
    <text evidence="1">The sequence shown here is derived from an EMBL/GenBank/DDBJ whole genome shotgun (WGS) entry which is preliminary data.</text>
</comment>
<dbReference type="EMBL" id="MU003528">
    <property type="protein sequence ID" value="KAF2465703.1"/>
    <property type="molecule type" value="Genomic_DNA"/>
</dbReference>